<feature type="transmembrane region" description="Helical" evidence="2">
    <location>
        <begin position="134"/>
        <end position="154"/>
    </location>
</feature>
<evidence type="ECO:0000256" key="1">
    <source>
        <dbReference type="SAM" id="MobiDB-lite"/>
    </source>
</evidence>
<keyword evidence="2" id="KW-0812">Transmembrane</keyword>
<feature type="region of interest" description="Disordered" evidence="1">
    <location>
        <begin position="1"/>
        <end position="21"/>
    </location>
</feature>
<keyword evidence="2" id="KW-0472">Membrane</keyword>
<proteinExistence type="predicted"/>
<feature type="transmembrane region" description="Helical" evidence="2">
    <location>
        <begin position="31"/>
        <end position="53"/>
    </location>
</feature>
<reference evidence="3" key="2">
    <citation type="submission" date="2023-01" db="EMBL/GenBank/DDBJ databases">
        <authorList>
            <person name="Sun Q."/>
            <person name="Evtushenko L."/>
        </authorList>
    </citation>
    <scope>NUCLEOTIDE SEQUENCE</scope>
    <source>
        <strain evidence="3">VKM Ac-1069</strain>
    </source>
</reference>
<keyword evidence="2" id="KW-1133">Transmembrane helix</keyword>
<feature type="transmembrane region" description="Helical" evidence="2">
    <location>
        <begin position="174"/>
        <end position="195"/>
    </location>
</feature>
<evidence type="ECO:0000313" key="4">
    <source>
        <dbReference type="Proteomes" id="UP001143463"/>
    </source>
</evidence>
<keyword evidence="4" id="KW-1185">Reference proteome</keyword>
<dbReference type="EMBL" id="BSFQ01000014">
    <property type="protein sequence ID" value="GLL12497.1"/>
    <property type="molecule type" value="Genomic_DNA"/>
</dbReference>
<sequence length="256" mass="28124">MAAPTTTPPPPHPPSSPPPSSPSRSFWRRPWVLPLALLAVLFLVIALPPYVGLDPARSRVPPRPELPHFYPMLVAHIAFGSVALLTSVLQVWPWLRRTHPRVHRWSGRLYLFAGVLPGGLAVLTVAPFGELGPVQQAGNTALGVLWLVTGVLGYRTARRRRYAQHRAWMVRSVALTWSIVANRVWSPICLAVYAPGALSGADGAPTVIAQAVGVSVWASWVLNLIVAEWWLAGSARWTARPVRTERTAPQGLERRR</sequence>
<name>A0A9W6L2G7_9PSEU</name>
<protein>
    <submittedName>
        <fullName evidence="3">Uncharacterized protein</fullName>
    </submittedName>
</protein>
<organism evidence="3 4">
    <name type="scientific">Pseudonocardia halophobica</name>
    <dbReference type="NCBI Taxonomy" id="29401"/>
    <lineage>
        <taxon>Bacteria</taxon>
        <taxon>Bacillati</taxon>
        <taxon>Actinomycetota</taxon>
        <taxon>Actinomycetes</taxon>
        <taxon>Pseudonocardiales</taxon>
        <taxon>Pseudonocardiaceae</taxon>
        <taxon>Pseudonocardia</taxon>
    </lineage>
</organism>
<feature type="transmembrane region" description="Helical" evidence="2">
    <location>
        <begin position="107"/>
        <end position="128"/>
    </location>
</feature>
<comment type="caution">
    <text evidence="3">The sequence shown here is derived from an EMBL/GenBank/DDBJ whole genome shotgun (WGS) entry which is preliminary data.</text>
</comment>
<evidence type="ECO:0000256" key="2">
    <source>
        <dbReference type="SAM" id="Phobius"/>
    </source>
</evidence>
<dbReference type="Pfam" id="PF10067">
    <property type="entry name" value="DUF2306"/>
    <property type="match status" value="1"/>
</dbReference>
<accession>A0A9W6L2G7</accession>
<dbReference type="AlphaFoldDB" id="A0A9W6L2G7"/>
<gene>
    <name evidence="3" type="ORF">GCM10017577_36380</name>
</gene>
<evidence type="ECO:0000313" key="3">
    <source>
        <dbReference type="EMBL" id="GLL12497.1"/>
    </source>
</evidence>
<dbReference type="Proteomes" id="UP001143463">
    <property type="component" value="Unassembled WGS sequence"/>
</dbReference>
<dbReference type="InterPro" id="IPR018750">
    <property type="entry name" value="DUF2306_membrane"/>
</dbReference>
<feature type="transmembrane region" description="Helical" evidence="2">
    <location>
        <begin position="207"/>
        <end position="231"/>
    </location>
</feature>
<dbReference type="RefSeq" id="WP_063739798.1">
    <property type="nucleotide sequence ID" value="NZ_BAAAUZ010000029.1"/>
</dbReference>
<feature type="transmembrane region" description="Helical" evidence="2">
    <location>
        <begin position="73"/>
        <end position="95"/>
    </location>
</feature>
<reference evidence="3" key="1">
    <citation type="journal article" date="2014" name="Int. J. Syst. Evol. Microbiol.">
        <title>Complete genome sequence of Corynebacterium casei LMG S-19264T (=DSM 44701T), isolated from a smear-ripened cheese.</title>
        <authorList>
            <consortium name="US DOE Joint Genome Institute (JGI-PGF)"/>
            <person name="Walter F."/>
            <person name="Albersmeier A."/>
            <person name="Kalinowski J."/>
            <person name="Ruckert C."/>
        </authorList>
    </citation>
    <scope>NUCLEOTIDE SEQUENCE</scope>
    <source>
        <strain evidence="3">VKM Ac-1069</strain>
    </source>
</reference>